<dbReference type="PROSITE" id="PS51462">
    <property type="entry name" value="NUDIX"/>
    <property type="match status" value="1"/>
</dbReference>
<gene>
    <name evidence="14" type="ORF">FB382_002786</name>
</gene>
<comment type="similarity">
    <text evidence="2 12">Belongs to the Nudix hydrolase family.</text>
</comment>
<dbReference type="EMBL" id="JACGXA010000001">
    <property type="protein sequence ID" value="MBA8804495.1"/>
    <property type="molecule type" value="Genomic_DNA"/>
</dbReference>
<evidence type="ECO:0000256" key="2">
    <source>
        <dbReference type="ARBA" id="ARBA00005582"/>
    </source>
</evidence>
<dbReference type="EC" id="3.6.1.55" evidence="11"/>
<dbReference type="Gene3D" id="3.90.79.10">
    <property type="entry name" value="Nucleoside Triphosphate Pyrophosphohydrolase"/>
    <property type="match status" value="1"/>
</dbReference>
<dbReference type="InterPro" id="IPR047127">
    <property type="entry name" value="MutT-like"/>
</dbReference>
<evidence type="ECO:0000256" key="12">
    <source>
        <dbReference type="RuleBase" id="RU003476"/>
    </source>
</evidence>
<dbReference type="SUPFAM" id="SSF55811">
    <property type="entry name" value="Nudix"/>
    <property type="match status" value="1"/>
</dbReference>
<organism evidence="14 15">
    <name type="scientific">Nocardioides ginsengisegetis</name>
    <dbReference type="NCBI Taxonomy" id="661491"/>
    <lineage>
        <taxon>Bacteria</taxon>
        <taxon>Bacillati</taxon>
        <taxon>Actinomycetota</taxon>
        <taxon>Actinomycetes</taxon>
        <taxon>Propionibacteriales</taxon>
        <taxon>Nocardioidaceae</taxon>
        <taxon>Nocardioides</taxon>
    </lineage>
</organism>
<sequence length="127" mass="14038">MTRLVVGAAIIRDDRVLAARRVTPPSAAGRWEFPGGKVEPWESTEEAIVREIQEELGCAITVDHWLEGEAKIANTHVLIVARATLADGEPTPAEHDLIRWLSLAELDDVPWLDSDLPFLPELRAILA</sequence>
<evidence type="ECO:0000256" key="5">
    <source>
        <dbReference type="ARBA" id="ARBA00022723"/>
    </source>
</evidence>
<evidence type="ECO:0000313" key="14">
    <source>
        <dbReference type="EMBL" id="MBA8804495.1"/>
    </source>
</evidence>
<dbReference type="AlphaFoldDB" id="A0A7W3PA92"/>
<dbReference type="PRINTS" id="PR00502">
    <property type="entry name" value="NUDIXFAMILY"/>
</dbReference>
<dbReference type="PANTHER" id="PTHR47707:SF1">
    <property type="entry name" value="NUDIX HYDROLASE FAMILY PROTEIN"/>
    <property type="match status" value="1"/>
</dbReference>
<evidence type="ECO:0000256" key="10">
    <source>
        <dbReference type="ARBA" id="ARBA00035861"/>
    </source>
</evidence>
<comment type="cofactor">
    <cofactor evidence="1">
        <name>Mg(2+)</name>
        <dbReference type="ChEBI" id="CHEBI:18420"/>
    </cofactor>
</comment>
<dbReference type="GO" id="GO:0006281">
    <property type="term" value="P:DNA repair"/>
    <property type="evidence" value="ECO:0007669"/>
    <property type="project" value="UniProtKB-KW"/>
</dbReference>
<dbReference type="PROSITE" id="PS00893">
    <property type="entry name" value="NUDIX_BOX"/>
    <property type="match status" value="1"/>
</dbReference>
<keyword evidence="15" id="KW-1185">Reference proteome</keyword>
<feature type="domain" description="Nudix hydrolase" evidence="13">
    <location>
        <begin position="1"/>
        <end position="124"/>
    </location>
</feature>
<keyword evidence="3" id="KW-0515">Mutator protein</keyword>
<evidence type="ECO:0000256" key="3">
    <source>
        <dbReference type="ARBA" id="ARBA00022457"/>
    </source>
</evidence>
<keyword evidence="6" id="KW-0227">DNA damage</keyword>
<reference evidence="14 15" key="1">
    <citation type="submission" date="2020-07" db="EMBL/GenBank/DDBJ databases">
        <title>Sequencing the genomes of 1000 actinobacteria strains.</title>
        <authorList>
            <person name="Klenk H.-P."/>
        </authorList>
    </citation>
    <scope>NUCLEOTIDE SEQUENCE [LARGE SCALE GENOMIC DNA]</scope>
    <source>
        <strain evidence="14 15">DSM 21349</strain>
    </source>
</reference>
<protein>
    <recommendedName>
        <fullName evidence="11">8-oxo-dGTP diphosphatase</fullName>
        <ecNumber evidence="11">3.6.1.55</ecNumber>
    </recommendedName>
</protein>
<comment type="catalytic activity">
    <reaction evidence="10">
        <text>8-oxo-dGTP + H2O = 8-oxo-dGMP + diphosphate + H(+)</text>
        <dbReference type="Rhea" id="RHEA:31575"/>
        <dbReference type="ChEBI" id="CHEBI:15377"/>
        <dbReference type="ChEBI" id="CHEBI:15378"/>
        <dbReference type="ChEBI" id="CHEBI:33019"/>
        <dbReference type="ChEBI" id="CHEBI:63224"/>
        <dbReference type="ChEBI" id="CHEBI:77896"/>
        <dbReference type="EC" id="3.6.1.55"/>
    </reaction>
</comment>
<proteinExistence type="inferred from homology"/>
<evidence type="ECO:0000313" key="15">
    <source>
        <dbReference type="Proteomes" id="UP000580910"/>
    </source>
</evidence>
<keyword evidence="4" id="KW-0235">DNA replication</keyword>
<keyword evidence="7 12" id="KW-0378">Hydrolase</keyword>
<dbReference type="RefSeq" id="WP_343055610.1">
    <property type="nucleotide sequence ID" value="NZ_JACGXA010000001.1"/>
</dbReference>
<dbReference type="Proteomes" id="UP000580910">
    <property type="component" value="Unassembled WGS sequence"/>
</dbReference>
<dbReference type="GO" id="GO:0035539">
    <property type="term" value="F:8-oxo-7,8-dihydrodeoxyguanosine triphosphate pyrophosphatase activity"/>
    <property type="evidence" value="ECO:0007669"/>
    <property type="project" value="UniProtKB-EC"/>
</dbReference>
<dbReference type="InterPro" id="IPR020084">
    <property type="entry name" value="NUDIX_hydrolase_CS"/>
</dbReference>
<dbReference type="GO" id="GO:0006260">
    <property type="term" value="P:DNA replication"/>
    <property type="evidence" value="ECO:0007669"/>
    <property type="project" value="UniProtKB-KW"/>
</dbReference>
<evidence type="ECO:0000256" key="1">
    <source>
        <dbReference type="ARBA" id="ARBA00001946"/>
    </source>
</evidence>
<dbReference type="GO" id="GO:0046872">
    <property type="term" value="F:metal ion binding"/>
    <property type="evidence" value="ECO:0007669"/>
    <property type="project" value="UniProtKB-KW"/>
</dbReference>
<dbReference type="GO" id="GO:0008413">
    <property type="term" value="F:8-oxo-7,8-dihydroguanosine triphosphate pyrophosphatase activity"/>
    <property type="evidence" value="ECO:0007669"/>
    <property type="project" value="TreeGrafter"/>
</dbReference>
<dbReference type="InterPro" id="IPR020476">
    <property type="entry name" value="Nudix_hydrolase"/>
</dbReference>
<comment type="caution">
    <text evidence="14">The sequence shown here is derived from an EMBL/GenBank/DDBJ whole genome shotgun (WGS) entry which is preliminary data.</text>
</comment>
<dbReference type="InterPro" id="IPR000086">
    <property type="entry name" value="NUDIX_hydrolase_dom"/>
</dbReference>
<dbReference type="GO" id="GO:0044716">
    <property type="term" value="F:8-oxo-GDP phosphatase activity"/>
    <property type="evidence" value="ECO:0007669"/>
    <property type="project" value="TreeGrafter"/>
</dbReference>
<keyword evidence="9" id="KW-0234">DNA repair</keyword>
<keyword evidence="8" id="KW-0460">Magnesium</keyword>
<dbReference type="InterPro" id="IPR015797">
    <property type="entry name" value="NUDIX_hydrolase-like_dom_sf"/>
</dbReference>
<evidence type="ECO:0000256" key="4">
    <source>
        <dbReference type="ARBA" id="ARBA00022705"/>
    </source>
</evidence>
<name>A0A7W3PA92_9ACTN</name>
<evidence type="ECO:0000256" key="11">
    <source>
        <dbReference type="ARBA" id="ARBA00038905"/>
    </source>
</evidence>
<dbReference type="Pfam" id="PF00293">
    <property type="entry name" value="NUDIX"/>
    <property type="match status" value="1"/>
</dbReference>
<evidence type="ECO:0000259" key="13">
    <source>
        <dbReference type="PROSITE" id="PS51462"/>
    </source>
</evidence>
<evidence type="ECO:0000256" key="9">
    <source>
        <dbReference type="ARBA" id="ARBA00023204"/>
    </source>
</evidence>
<evidence type="ECO:0000256" key="6">
    <source>
        <dbReference type="ARBA" id="ARBA00022763"/>
    </source>
</evidence>
<keyword evidence="5" id="KW-0479">Metal-binding</keyword>
<accession>A0A7W3PA92</accession>
<dbReference type="CDD" id="cd03425">
    <property type="entry name" value="NUDIX_MutT_NudA_like"/>
    <property type="match status" value="1"/>
</dbReference>
<evidence type="ECO:0000256" key="8">
    <source>
        <dbReference type="ARBA" id="ARBA00022842"/>
    </source>
</evidence>
<evidence type="ECO:0000256" key="7">
    <source>
        <dbReference type="ARBA" id="ARBA00022801"/>
    </source>
</evidence>
<dbReference type="PANTHER" id="PTHR47707">
    <property type="entry name" value="8-OXO-DGTP DIPHOSPHATASE"/>
    <property type="match status" value="1"/>
</dbReference>
<dbReference type="GO" id="GO:0044715">
    <property type="term" value="F:8-oxo-dGDP phosphatase activity"/>
    <property type="evidence" value="ECO:0007669"/>
    <property type="project" value="TreeGrafter"/>
</dbReference>